<reference evidence="3" key="1">
    <citation type="submission" date="2017-05" db="EMBL/GenBank/DDBJ databases">
        <authorList>
            <person name="Sung H."/>
        </authorList>
    </citation>
    <scope>NUCLEOTIDE SEQUENCE [LARGE SCALE GENOMIC DNA]</scope>
    <source>
        <strain evidence="3">AR23208</strain>
    </source>
</reference>
<sequence length="305" mass="35168">MNQLIHCRFVAVLKQVEEHDVQLRLFHEVERAGLPLFKERIRKKLVMPRVYFDALLQAGVFVLESGGPLYQPEQTECGVGFDIHALGRKVQFDICLHAELHQLWQDVRYRIEDVVLDQDVFESYTYRLRAISRYLYLGREDNVFRAVAREENQEIEFKLDFQNSKEKILKSVVAFANSNNGNLYLGISDDKRIVGINHEIARYGSEDRYLLAVTSLLHARIYPLLSPFPEVRILTANGRKIVHLYVPVGTAMYSVLDTIGGGQQRRRVAVKQNNQSVWVDDPYVIAELYIKRRIGPHTASTLGLL</sequence>
<dbReference type="KEGG" id="tum:CBW65_09305"/>
<dbReference type="Pfam" id="PF04326">
    <property type="entry name" value="SLFN_AlbA_2"/>
    <property type="match status" value="1"/>
</dbReference>
<evidence type="ECO:0000259" key="1">
    <source>
        <dbReference type="Pfam" id="PF04326"/>
    </source>
</evidence>
<proteinExistence type="predicted"/>
<accession>A0A1Y0ILP1</accession>
<protein>
    <recommendedName>
        <fullName evidence="1">Schlafen AlbA-2 domain-containing protein</fullName>
    </recommendedName>
</protein>
<dbReference type="PANTHER" id="PTHR30595:SF6">
    <property type="entry name" value="SCHLAFEN ALBA-2 DOMAIN-CONTAINING PROTEIN"/>
    <property type="match status" value="1"/>
</dbReference>
<dbReference type="OrthoDB" id="2379989at2"/>
<dbReference type="InterPro" id="IPR007421">
    <property type="entry name" value="Schlafen_AlbA_2_dom"/>
</dbReference>
<dbReference type="EMBL" id="CP021434">
    <property type="protein sequence ID" value="ARU61210.1"/>
    <property type="molecule type" value="Genomic_DNA"/>
</dbReference>
<dbReference type="Proteomes" id="UP000195437">
    <property type="component" value="Chromosome"/>
</dbReference>
<dbReference type="PANTHER" id="PTHR30595">
    <property type="entry name" value="GLPR-RELATED TRANSCRIPTIONAL REPRESSOR"/>
    <property type="match status" value="1"/>
</dbReference>
<gene>
    <name evidence="2" type="ORF">CBW65_09305</name>
</gene>
<feature type="domain" description="Schlafen AlbA-2" evidence="1">
    <location>
        <begin position="151"/>
        <end position="253"/>
    </location>
</feature>
<organism evidence="2 3">
    <name type="scientific">Tumebacillus avium</name>
    <dbReference type="NCBI Taxonomy" id="1903704"/>
    <lineage>
        <taxon>Bacteria</taxon>
        <taxon>Bacillati</taxon>
        <taxon>Bacillota</taxon>
        <taxon>Bacilli</taxon>
        <taxon>Bacillales</taxon>
        <taxon>Alicyclobacillaceae</taxon>
        <taxon>Tumebacillus</taxon>
    </lineage>
</organism>
<dbReference type="Gene3D" id="3.30.950.30">
    <property type="entry name" value="Schlafen, AAA domain"/>
    <property type="match status" value="1"/>
</dbReference>
<evidence type="ECO:0000313" key="3">
    <source>
        <dbReference type="Proteomes" id="UP000195437"/>
    </source>
</evidence>
<dbReference type="RefSeq" id="WP_157721857.1">
    <property type="nucleotide sequence ID" value="NZ_CP021434.1"/>
</dbReference>
<keyword evidence="3" id="KW-1185">Reference proteome</keyword>
<evidence type="ECO:0000313" key="2">
    <source>
        <dbReference type="EMBL" id="ARU61210.1"/>
    </source>
</evidence>
<dbReference type="AlphaFoldDB" id="A0A1Y0ILP1"/>
<dbReference type="InterPro" id="IPR038461">
    <property type="entry name" value="Schlafen_AlbA_2_dom_sf"/>
</dbReference>
<name>A0A1Y0ILP1_9BACL</name>